<proteinExistence type="predicted"/>
<dbReference type="GO" id="GO:0005524">
    <property type="term" value="F:ATP binding"/>
    <property type="evidence" value="ECO:0007669"/>
    <property type="project" value="UniProtKB-KW"/>
</dbReference>
<gene>
    <name evidence="1" type="ORF">DHR80_21375</name>
</gene>
<dbReference type="Proteomes" id="UP000264179">
    <property type="component" value="Unassembled WGS sequence"/>
</dbReference>
<accession>A0A3D5NE69</accession>
<name>A0A3D5NE69_9PROT</name>
<dbReference type="AlphaFoldDB" id="A0A3D5NE69"/>
<organism evidence="1 2">
    <name type="scientific">Thalassospira lucentensis</name>
    <dbReference type="NCBI Taxonomy" id="168935"/>
    <lineage>
        <taxon>Bacteria</taxon>
        <taxon>Pseudomonadati</taxon>
        <taxon>Pseudomonadota</taxon>
        <taxon>Alphaproteobacteria</taxon>
        <taxon>Rhodospirillales</taxon>
        <taxon>Thalassospiraceae</taxon>
        <taxon>Thalassospira</taxon>
    </lineage>
</organism>
<dbReference type="InterPro" id="IPR027417">
    <property type="entry name" value="P-loop_NTPase"/>
</dbReference>
<keyword evidence="1" id="KW-0547">Nucleotide-binding</keyword>
<dbReference type="SUPFAM" id="SSF52540">
    <property type="entry name" value="P-loop containing nucleoside triphosphate hydrolases"/>
    <property type="match status" value="1"/>
</dbReference>
<evidence type="ECO:0000313" key="2">
    <source>
        <dbReference type="Proteomes" id="UP000264179"/>
    </source>
</evidence>
<keyword evidence="1" id="KW-0067">ATP-binding</keyword>
<feature type="non-terminal residue" evidence="1">
    <location>
        <position position="46"/>
    </location>
</feature>
<dbReference type="EMBL" id="DPOP01000164">
    <property type="protein sequence ID" value="HCW69706.1"/>
    <property type="molecule type" value="Genomic_DNA"/>
</dbReference>
<evidence type="ECO:0000313" key="1">
    <source>
        <dbReference type="EMBL" id="HCW69706.1"/>
    </source>
</evidence>
<reference evidence="1 2" key="1">
    <citation type="journal article" date="2018" name="Nat. Biotechnol.">
        <title>A standardized bacterial taxonomy based on genome phylogeny substantially revises the tree of life.</title>
        <authorList>
            <person name="Parks D.H."/>
            <person name="Chuvochina M."/>
            <person name="Waite D.W."/>
            <person name="Rinke C."/>
            <person name="Skarshewski A."/>
            <person name="Chaumeil P.A."/>
            <person name="Hugenholtz P."/>
        </authorList>
    </citation>
    <scope>NUCLEOTIDE SEQUENCE [LARGE SCALE GENOMIC DNA]</scope>
    <source>
        <strain evidence="1">UBA9881</strain>
    </source>
</reference>
<dbReference type="Gene3D" id="3.40.50.300">
    <property type="entry name" value="P-loop containing nucleotide triphosphate hydrolases"/>
    <property type="match status" value="1"/>
</dbReference>
<protein>
    <submittedName>
        <fullName evidence="1">Methionine ABC transporter ATP-binding protein</fullName>
    </submittedName>
</protein>
<comment type="caution">
    <text evidence="1">The sequence shown here is derived from an EMBL/GenBank/DDBJ whole genome shotgun (WGS) entry which is preliminary data.</text>
</comment>
<sequence>MTDILRIKDLKVEFVLPHMRVKAVENVTFRIGAQETVALVGESGSG</sequence>